<dbReference type="InterPro" id="IPR017879">
    <property type="entry name" value="PotA_ATP-bd"/>
</dbReference>
<dbReference type="PROSITE" id="PS00211">
    <property type="entry name" value="ABC_TRANSPORTER_1"/>
    <property type="match status" value="1"/>
</dbReference>
<dbReference type="InterPro" id="IPR027417">
    <property type="entry name" value="P-loop_NTPase"/>
</dbReference>
<comment type="catalytic activity">
    <reaction evidence="7">
        <text>ATP + H2O + polyamine-[polyamine-binding protein]Side 1 = ADP + phosphate + polyamineSide 2 + [polyamine-binding protein]Side 1.</text>
        <dbReference type="EC" id="7.6.2.11"/>
    </reaction>
</comment>
<comment type="caution">
    <text evidence="9">The sequence shown here is derived from an EMBL/GenBank/DDBJ whole genome shotgun (WGS) entry which is preliminary data.</text>
</comment>
<evidence type="ECO:0000256" key="7">
    <source>
        <dbReference type="RuleBase" id="RU364083"/>
    </source>
</evidence>
<evidence type="ECO:0000259" key="8">
    <source>
        <dbReference type="PROSITE" id="PS50893"/>
    </source>
</evidence>
<keyword evidence="5 7" id="KW-1278">Translocase</keyword>
<dbReference type="SMART" id="SM00382">
    <property type="entry name" value="AAA"/>
    <property type="match status" value="1"/>
</dbReference>
<evidence type="ECO:0000313" key="10">
    <source>
        <dbReference type="Proteomes" id="UP001371305"/>
    </source>
</evidence>
<dbReference type="Pfam" id="PF00005">
    <property type="entry name" value="ABC_tran"/>
    <property type="match status" value="1"/>
</dbReference>
<dbReference type="PANTHER" id="PTHR42781:SF4">
    <property type="entry name" value="SPERMIDINE_PUTRESCINE IMPORT ATP-BINDING PROTEIN POTA"/>
    <property type="match status" value="1"/>
</dbReference>
<dbReference type="SUPFAM" id="SSF52540">
    <property type="entry name" value="P-loop containing nucleoside triphosphate hydrolases"/>
    <property type="match status" value="1"/>
</dbReference>
<comment type="function">
    <text evidence="7">Part of the ABC transporter complex PotABCD involved in spermidine/putrescine import. Responsible for energy coupling to the transport system.</text>
</comment>
<comment type="subunit">
    <text evidence="7">The complex is composed of two ATP-binding proteins (PotA), two transmembrane proteins (PotB and PotC) and a solute-binding protein (PotD).</text>
</comment>
<evidence type="ECO:0000256" key="1">
    <source>
        <dbReference type="ARBA" id="ARBA00022448"/>
    </source>
</evidence>
<dbReference type="EC" id="7.6.2.11" evidence="7"/>
<dbReference type="GO" id="GO:0005524">
    <property type="term" value="F:ATP binding"/>
    <property type="evidence" value="ECO:0007669"/>
    <property type="project" value="UniProtKB-KW"/>
</dbReference>
<comment type="similarity">
    <text evidence="7">Belongs to the ABC transporter superfamily. Spermidine/putrescine importer (TC 3.A.1.11.1) family.</text>
</comment>
<dbReference type="Pfam" id="PF08402">
    <property type="entry name" value="TOBE_2"/>
    <property type="match status" value="1"/>
</dbReference>
<dbReference type="InterPro" id="IPR003439">
    <property type="entry name" value="ABC_transporter-like_ATP-bd"/>
</dbReference>
<sequence length="381" mass="42770">MEEMAYLRFENVTRRYGTFTAINDVTLDIEKGETFSLLGPSGCGKTTLLRMAAGFDQPDLGRVYLDGKDITPLPPDQRPVNTVFQSYALFPHLSVRENIAFGPRIAKWTPAEIAKGVDQMLELVDLKAHGDKKPSQLSGGMKQRVAIARALVNKPKVLLLDEPLAALDLKLRQRLIVELDAIHDEVGITFIYVTHDQGEAMSISDRIAVMNKGIIEQVGPPAEIYEAPRTSFVAAFIGDTNFLDGKITEAIDARFSRCEVKNFGSIIIDNDKAVKVGDRVHLSIRPEKLMVSRDKPAISPMDNAVEGKVEDVIYYGSHTRYWVRCGEWRLCAEMQHRTFQLDESPPKWGDTVWLLWDANDGFLLEQYREEDEGMLTLPDAS</sequence>
<organism evidence="9 10">
    <name type="scientific">Luteolibacter soli</name>
    <dbReference type="NCBI Taxonomy" id="3135280"/>
    <lineage>
        <taxon>Bacteria</taxon>
        <taxon>Pseudomonadati</taxon>
        <taxon>Verrucomicrobiota</taxon>
        <taxon>Verrucomicrobiia</taxon>
        <taxon>Verrucomicrobiales</taxon>
        <taxon>Verrucomicrobiaceae</taxon>
        <taxon>Luteolibacter</taxon>
    </lineage>
</organism>
<dbReference type="InterPro" id="IPR003593">
    <property type="entry name" value="AAA+_ATPase"/>
</dbReference>
<dbReference type="InterPro" id="IPR050093">
    <property type="entry name" value="ABC_SmlMolc_Importer"/>
</dbReference>
<feature type="domain" description="ABC transporter" evidence="8">
    <location>
        <begin position="7"/>
        <end position="237"/>
    </location>
</feature>
<dbReference type="InterPro" id="IPR005893">
    <property type="entry name" value="PotA-like"/>
</dbReference>
<dbReference type="Proteomes" id="UP001371305">
    <property type="component" value="Unassembled WGS sequence"/>
</dbReference>
<dbReference type="PANTHER" id="PTHR42781">
    <property type="entry name" value="SPERMIDINE/PUTRESCINE IMPORT ATP-BINDING PROTEIN POTA"/>
    <property type="match status" value="1"/>
</dbReference>
<accession>A0ABU9AYL4</accession>
<keyword evidence="10" id="KW-1185">Reference proteome</keyword>
<evidence type="ECO:0000256" key="3">
    <source>
        <dbReference type="ARBA" id="ARBA00022741"/>
    </source>
</evidence>
<dbReference type="Gene3D" id="3.40.50.300">
    <property type="entry name" value="P-loop containing nucleotide triphosphate hydrolases"/>
    <property type="match status" value="1"/>
</dbReference>
<dbReference type="InterPro" id="IPR013611">
    <property type="entry name" value="Transp-assoc_OB_typ2"/>
</dbReference>
<proteinExistence type="inferred from homology"/>
<name>A0ABU9AYL4_9BACT</name>
<dbReference type="EMBL" id="JBBUKT010000006">
    <property type="protein sequence ID" value="MEK7952082.1"/>
    <property type="molecule type" value="Genomic_DNA"/>
</dbReference>
<keyword evidence="6 7" id="KW-0472">Membrane</keyword>
<gene>
    <name evidence="7" type="primary">potA</name>
    <name evidence="9" type="ORF">WKV53_16330</name>
</gene>
<dbReference type="CDD" id="cd03300">
    <property type="entry name" value="ABC_PotA_N"/>
    <property type="match status" value="1"/>
</dbReference>
<dbReference type="NCBIfam" id="TIGR01187">
    <property type="entry name" value="potA"/>
    <property type="match status" value="1"/>
</dbReference>
<keyword evidence="3 7" id="KW-0547">Nucleotide-binding</keyword>
<evidence type="ECO:0000256" key="5">
    <source>
        <dbReference type="ARBA" id="ARBA00022967"/>
    </source>
</evidence>
<dbReference type="Gene3D" id="2.40.50.100">
    <property type="match status" value="1"/>
</dbReference>
<evidence type="ECO:0000313" key="9">
    <source>
        <dbReference type="EMBL" id="MEK7952082.1"/>
    </source>
</evidence>
<dbReference type="SUPFAM" id="SSF50331">
    <property type="entry name" value="MOP-like"/>
    <property type="match status" value="1"/>
</dbReference>
<evidence type="ECO:0000256" key="2">
    <source>
        <dbReference type="ARBA" id="ARBA00022475"/>
    </source>
</evidence>
<keyword evidence="1 7" id="KW-0813">Transport</keyword>
<dbReference type="InterPro" id="IPR008995">
    <property type="entry name" value="Mo/tungstate-bd_C_term_dom"/>
</dbReference>
<evidence type="ECO:0000256" key="4">
    <source>
        <dbReference type="ARBA" id="ARBA00022840"/>
    </source>
</evidence>
<dbReference type="InterPro" id="IPR017871">
    <property type="entry name" value="ABC_transporter-like_CS"/>
</dbReference>
<keyword evidence="4 7" id="KW-0067">ATP-binding</keyword>
<keyword evidence="2 7" id="KW-1003">Cell membrane</keyword>
<reference evidence="9 10" key="1">
    <citation type="submission" date="2024-04" db="EMBL/GenBank/DDBJ databases">
        <title>Luteolibacter sp. isolated from soil.</title>
        <authorList>
            <person name="An J."/>
        </authorList>
    </citation>
    <scope>NUCLEOTIDE SEQUENCE [LARGE SCALE GENOMIC DNA]</scope>
    <source>
        <strain evidence="9 10">Y139</strain>
    </source>
</reference>
<evidence type="ECO:0000256" key="6">
    <source>
        <dbReference type="ARBA" id="ARBA00023136"/>
    </source>
</evidence>
<dbReference type="PROSITE" id="PS50893">
    <property type="entry name" value="ABC_TRANSPORTER_2"/>
    <property type="match status" value="1"/>
</dbReference>
<protein>
    <recommendedName>
        <fullName evidence="7">Spermidine/putrescine import ATP-binding protein PotA</fullName>
        <ecNumber evidence="7">7.6.2.11</ecNumber>
    </recommendedName>
</protein>